<organism evidence="1 2">
    <name type="scientific">Elysia crispata</name>
    <name type="common">lettuce slug</name>
    <dbReference type="NCBI Taxonomy" id="231223"/>
    <lineage>
        <taxon>Eukaryota</taxon>
        <taxon>Metazoa</taxon>
        <taxon>Spiralia</taxon>
        <taxon>Lophotrochozoa</taxon>
        <taxon>Mollusca</taxon>
        <taxon>Gastropoda</taxon>
        <taxon>Heterobranchia</taxon>
        <taxon>Euthyneura</taxon>
        <taxon>Panpulmonata</taxon>
        <taxon>Sacoglossa</taxon>
        <taxon>Placobranchoidea</taxon>
        <taxon>Plakobranchidae</taxon>
        <taxon>Elysia</taxon>
    </lineage>
</organism>
<comment type="caution">
    <text evidence="1">The sequence shown here is derived from an EMBL/GenBank/DDBJ whole genome shotgun (WGS) entry which is preliminary data.</text>
</comment>
<evidence type="ECO:0000313" key="2">
    <source>
        <dbReference type="Proteomes" id="UP001283361"/>
    </source>
</evidence>
<sequence>MYLYDYNFCAIGKRELVVALDSPRRSKVPLVLAAGSEEGFNYLHENNAGHTIQRFLPENWRDIIFPERLLSHDQKFQIPSIVHVTAGELREVWAGFTPVNCERGLREAGAGVRDQFCGHFDGGKTNQDLSTQEQFVSMLEILTSIAGRRSGNLKTPYMGDHINQIRPAMAACFVPQVTEDLQGVSTRETEDARKKP</sequence>
<name>A0AAE0YKQ7_9GAST</name>
<dbReference type="Proteomes" id="UP001283361">
    <property type="component" value="Unassembled WGS sequence"/>
</dbReference>
<accession>A0AAE0YKQ7</accession>
<evidence type="ECO:0000313" key="1">
    <source>
        <dbReference type="EMBL" id="KAK3749530.1"/>
    </source>
</evidence>
<keyword evidence="2" id="KW-1185">Reference proteome</keyword>
<gene>
    <name evidence="1" type="ORF">RRG08_043435</name>
</gene>
<protein>
    <submittedName>
        <fullName evidence="1">Uncharacterized protein</fullName>
    </submittedName>
</protein>
<dbReference type="EMBL" id="JAWDGP010005937">
    <property type="protein sequence ID" value="KAK3749530.1"/>
    <property type="molecule type" value="Genomic_DNA"/>
</dbReference>
<reference evidence="1" key="1">
    <citation type="journal article" date="2023" name="G3 (Bethesda)">
        <title>A reference genome for the long-term kleptoplast-retaining sea slug Elysia crispata morphotype clarki.</title>
        <authorList>
            <person name="Eastman K.E."/>
            <person name="Pendleton A.L."/>
            <person name="Shaikh M.A."/>
            <person name="Suttiyut T."/>
            <person name="Ogas R."/>
            <person name="Tomko P."/>
            <person name="Gavelis G."/>
            <person name="Widhalm J.R."/>
            <person name="Wisecaver J.H."/>
        </authorList>
    </citation>
    <scope>NUCLEOTIDE SEQUENCE</scope>
    <source>
        <strain evidence="1">ECLA1</strain>
    </source>
</reference>
<dbReference type="AlphaFoldDB" id="A0AAE0YKQ7"/>
<proteinExistence type="predicted"/>